<protein>
    <submittedName>
        <fullName evidence="2">Uncharacterized protein</fullName>
    </submittedName>
</protein>
<proteinExistence type="predicted"/>
<dbReference type="PANTHER" id="PTHR33738">
    <property type="entry name" value="EMB|CAB82975.1"/>
    <property type="match status" value="1"/>
</dbReference>
<feature type="region of interest" description="Disordered" evidence="1">
    <location>
        <begin position="1"/>
        <end position="48"/>
    </location>
</feature>
<dbReference type="PANTHER" id="PTHR33738:SF21">
    <property type="entry name" value="TPRXL"/>
    <property type="match status" value="1"/>
</dbReference>
<evidence type="ECO:0000313" key="3">
    <source>
        <dbReference type="Proteomes" id="UP000595140"/>
    </source>
</evidence>
<accession>A0A484LX90</accession>
<organism evidence="2 3">
    <name type="scientific">Cuscuta campestris</name>
    <dbReference type="NCBI Taxonomy" id="132261"/>
    <lineage>
        <taxon>Eukaryota</taxon>
        <taxon>Viridiplantae</taxon>
        <taxon>Streptophyta</taxon>
        <taxon>Embryophyta</taxon>
        <taxon>Tracheophyta</taxon>
        <taxon>Spermatophyta</taxon>
        <taxon>Magnoliopsida</taxon>
        <taxon>eudicotyledons</taxon>
        <taxon>Gunneridae</taxon>
        <taxon>Pentapetalae</taxon>
        <taxon>asterids</taxon>
        <taxon>lamiids</taxon>
        <taxon>Solanales</taxon>
        <taxon>Convolvulaceae</taxon>
        <taxon>Cuscuteae</taxon>
        <taxon>Cuscuta</taxon>
        <taxon>Cuscuta subgen. Grammica</taxon>
        <taxon>Cuscuta sect. Cleistogrammica</taxon>
    </lineage>
</organism>
<name>A0A484LX90_9ASTE</name>
<dbReference type="AlphaFoldDB" id="A0A484LX90"/>
<dbReference type="OrthoDB" id="1733797at2759"/>
<feature type="compositionally biased region" description="Polar residues" evidence="1">
    <location>
        <begin position="11"/>
        <end position="27"/>
    </location>
</feature>
<dbReference type="Proteomes" id="UP000595140">
    <property type="component" value="Unassembled WGS sequence"/>
</dbReference>
<dbReference type="EMBL" id="OOIL02002239">
    <property type="protein sequence ID" value="VFQ81180.1"/>
    <property type="molecule type" value="Genomic_DNA"/>
</dbReference>
<gene>
    <name evidence="2" type="ORF">CCAM_LOCUS22956</name>
</gene>
<reference evidence="2 3" key="1">
    <citation type="submission" date="2018-04" db="EMBL/GenBank/DDBJ databases">
        <authorList>
            <person name="Vogel A."/>
        </authorList>
    </citation>
    <scope>NUCLEOTIDE SEQUENCE [LARGE SCALE GENOMIC DNA]</scope>
</reference>
<sequence>MEKQEQKIIINDNNNELQQKGENTDSGSPPPPCSSTLAPDGDQLSPVHDLSDPLLLSSAVYFDDIFGPSSTGLVGKQYTGQGLLCRSYKFKSGALPADGSGGIIMDGERKIKSSMPEIGEGEEWPTNFTTSIYYGGQDVVDTTPSSHPKKKDGDDDKHVDNYGTQGDWWKGSYHY</sequence>
<feature type="region of interest" description="Disordered" evidence="1">
    <location>
        <begin position="136"/>
        <end position="175"/>
    </location>
</feature>
<evidence type="ECO:0000313" key="2">
    <source>
        <dbReference type="EMBL" id="VFQ81180.1"/>
    </source>
</evidence>
<evidence type="ECO:0000256" key="1">
    <source>
        <dbReference type="SAM" id="MobiDB-lite"/>
    </source>
</evidence>
<keyword evidence="3" id="KW-1185">Reference proteome</keyword>
<feature type="compositionally biased region" description="Basic and acidic residues" evidence="1">
    <location>
        <begin position="151"/>
        <end position="160"/>
    </location>
</feature>